<keyword evidence="3" id="KW-1185">Reference proteome</keyword>
<dbReference type="PRINTS" id="PR00412">
    <property type="entry name" value="EPOXHYDRLASE"/>
</dbReference>
<dbReference type="InterPro" id="IPR000639">
    <property type="entry name" value="Epox_hydrolase-like"/>
</dbReference>
<dbReference type="Gene3D" id="3.40.50.1820">
    <property type="entry name" value="alpha/beta hydrolase"/>
    <property type="match status" value="1"/>
</dbReference>
<reference evidence="2 3" key="1">
    <citation type="submission" date="2019-07" db="EMBL/GenBank/DDBJ databases">
        <title>Tepidimonas taiwanensis I1-1 draft genome.</title>
        <authorList>
            <person name="Da Costa M.S."/>
            <person name="Froufe H.J.C."/>
            <person name="Egas C."/>
            <person name="Albuquerque L."/>
        </authorList>
    </citation>
    <scope>NUCLEOTIDE SEQUENCE [LARGE SCALE GENOMIC DNA]</scope>
    <source>
        <strain evidence="2 3">I1-1</strain>
    </source>
</reference>
<protein>
    <submittedName>
        <fullName evidence="2">Dihydrolipoyllysine-residue acetyltransferase component of acetoin cleaving system</fullName>
        <ecNumber evidence="2">2.3.1.12</ecNumber>
    </submittedName>
</protein>
<organism evidence="2 3">
    <name type="scientific">Tepidimonas taiwanensis</name>
    <dbReference type="NCBI Taxonomy" id="307486"/>
    <lineage>
        <taxon>Bacteria</taxon>
        <taxon>Pseudomonadati</taxon>
        <taxon>Pseudomonadota</taxon>
        <taxon>Betaproteobacteria</taxon>
        <taxon>Burkholderiales</taxon>
        <taxon>Tepidimonas</taxon>
    </lineage>
</organism>
<dbReference type="PANTHER" id="PTHR43798:SF33">
    <property type="entry name" value="HYDROLASE, PUTATIVE (AFU_ORTHOLOGUE AFUA_2G14860)-RELATED"/>
    <property type="match status" value="1"/>
</dbReference>
<dbReference type="InterPro" id="IPR029058">
    <property type="entry name" value="AB_hydrolase_fold"/>
</dbReference>
<dbReference type="RefSeq" id="WP_143897500.1">
    <property type="nucleotide sequence ID" value="NZ_CP083911.1"/>
</dbReference>
<dbReference type="Proteomes" id="UP000317763">
    <property type="component" value="Unassembled WGS sequence"/>
</dbReference>
<dbReference type="Pfam" id="PF00561">
    <property type="entry name" value="Abhydrolase_1"/>
    <property type="match status" value="1"/>
</dbReference>
<dbReference type="InterPro" id="IPR050266">
    <property type="entry name" value="AB_hydrolase_sf"/>
</dbReference>
<sequence>MLIDVHGAPLYAYTGGKPFDPARPTVVFIHGVLNDHSVWILQSRYLAHHGHNVLAIDLPGHGRSGGEPPASVESAARTVIGLLDALGIARAALVGHSFGSLIALQAAADAPARVSHLVLVGTAYPMRVSAALLDASLHAPDKAIDMVNVYSHSTLAPPPSALGPGTWLYGGSRALMRRVLASNPRVNIFHRGFVACDSYQGGEAAARALACPVQFILGTRDQMTPPKAAQPLIDAARAAGVPVDVVRLNAGHALMTEAPDGVLDALQRWLQPALDAPTG</sequence>
<dbReference type="SUPFAM" id="SSF53474">
    <property type="entry name" value="alpha/beta-Hydrolases"/>
    <property type="match status" value="1"/>
</dbReference>
<dbReference type="GO" id="GO:0004742">
    <property type="term" value="F:dihydrolipoyllysine-residue acetyltransferase activity"/>
    <property type="evidence" value="ECO:0007669"/>
    <property type="project" value="UniProtKB-EC"/>
</dbReference>
<comment type="caution">
    <text evidence="2">The sequence shown here is derived from an EMBL/GenBank/DDBJ whole genome shotgun (WGS) entry which is preliminary data.</text>
</comment>
<evidence type="ECO:0000259" key="1">
    <source>
        <dbReference type="Pfam" id="PF00561"/>
    </source>
</evidence>
<keyword evidence="2" id="KW-0808">Transferase</keyword>
<feature type="domain" description="AB hydrolase-1" evidence="1">
    <location>
        <begin position="24"/>
        <end position="126"/>
    </location>
</feature>
<dbReference type="PRINTS" id="PR00111">
    <property type="entry name" value="ABHYDROLASE"/>
</dbReference>
<keyword evidence="2" id="KW-0012">Acyltransferase</keyword>
<proteinExistence type="predicted"/>
<dbReference type="PANTHER" id="PTHR43798">
    <property type="entry name" value="MONOACYLGLYCEROL LIPASE"/>
    <property type="match status" value="1"/>
</dbReference>
<dbReference type="EC" id="2.3.1.12" evidence="2"/>
<dbReference type="STRING" id="307486.GCA_000807215_01833"/>
<dbReference type="AlphaFoldDB" id="A0A554XBK2"/>
<dbReference type="GO" id="GO:0016020">
    <property type="term" value="C:membrane"/>
    <property type="evidence" value="ECO:0007669"/>
    <property type="project" value="TreeGrafter"/>
</dbReference>
<gene>
    <name evidence="2" type="primary">acoC</name>
    <name evidence="2" type="ORF">Ttaiw_00734</name>
</gene>
<dbReference type="InterPro" id="IPR000073">
    <property type="entry name" value="AB_hydrolase_1"/>
</dbReference>
<accession>A0A554XBK2</accession>
<dbReference type="EMBL" id="VJOM01000005">
    <property type="protein sequence ID" value="TSE33188.1"/>
    <property type="molecule type" value="Genomic_DNA"/>
</dbReference>
<evidence type="ECO:0000313" key="2">
    <source>
        <dbReference type="EMBL" id="TSE33188.1"/>
    </source>
</evidence>
<dbReference type="OrthoDB" id="5297561at2"/>
<evidence type="ECO:0000313" key="3">
    <source>
        <dbReference type="Proteomes" id="UP000317763"/>
    </source>
</evidence>
<name>A0A554XBK2_9BURK</name>